<gene>
    <name evidence="1" type="ORF">MJG50_10510</name>
</gene>
<accession>A0AAW5E6Y8</accession>
<comment type="caution">
    <text evidence="1">The sequence shown here is derived from an EMBL/GenBank/DDBJ whole genome shotgun (WGS) entry which is preliminary data.</text>
</comment>
<dbReference type="AlphaFoldDB" id="A0AAW5E6Y8"/>
<evidence type="ECO:0000313" key="1">
    <source>
        <dbReference type="EMBL" id="MCH1625761.1"/>
    </source>
</evidence>
<sequence length="59" mass="6681">MKKDEIKYTGPLTGTLSEAKEKANSSEEYSQEFEAIQQMWSVNPVDESVYDGTLGYKDN</sequence>
<evidence type="ECO:0000313" key="2">
    <source>
        <dbReference type="Proteomes" id="UP001431131"/>
    </source>
</evidence>
<proteinExistence type="predicted"/>
<name>A0AAW5E6Y8_9BACI</name>
<dbReference type="EMBL" id="JAKTTI010000014">
    <property type="protein sequence ID" value="MCH1625761.1"/>
    <property type="molecule type" value="Genomic_DNA"/>
</dbReference>
<organism evidence="1 2">
    <name type="scientific">Fredinandcohnia quinoae</name>
    <dbReference type="NCBI Taxonomy" id="2918902"/>
    <lineage>
        <taxon>Bacteria</taxon>
        <taxon>Bacillati</taxon>
        <taxon>Bacillota</taxon>
        <taxon>Bacilli</taxon>
        <taxon>Bacillales</taxon>
        <taxon>Bacillaceae</taxon>
        <taxon>Fredinandcohnia</taxon>
    </lineage>
</organism>
<dbReference type="Proteomes" id="UP001431131">
    <property type="component" value="Unassembled WGS sequence"/>
</dbReference>
<dbReference type="RefSeq" id="WP_240255533.1">
    <property type="nucleotide sequence ID" value="NZ_JAKTTI010000014.1"/>
</dbReference>
<protein>
    <submittedName>
        <fullName evidence="1">Uncharacterized protein</fullName>
    </submittedName>
</protein>
<reference evidence="1" key="1">
    <citation type="submission" date="2022-02" db="EMBL/GenBank/DDBJ databases">
        <title>Fredinandcohnia quinoae sp. nov. isolated from Chenopodium quinoa seeds.</title>
        <authorList>
            <person name="Saati-Santamaria Z."/>
            <person name="Flores-Felix J.D."/>
            <person name="Igual J.M."/>
            <person name="Velazquez E."/>
            <person name="Garcia-Fraile P."/>
            <person name="Martinez-Molina E."/>
        </authorList>
    </citation>
    <scope>NUCLEOTIDE SEQUENCE</scope>
    <source>
        <strain evidence="1">SECRCQ15</strain>
    </source>
</reference>
<keyword evidence="2" id="KW-1185">Reference proteome</keyword>